<comment type="subcellular location">
    <subcellularLocation>
        <location evidence="1">Membrane</location>
        <topology evidence="1">Multi-pass membrane protein</topology>
    </subcellularLocation>
</comment>
<comment type="caution">
    <text evidence="7">The sequence shown here is derived from an EMBL/GenBank/DDBJ whole genome shotgun (WGS) entry which is preliminary data.</text>
</comment>
<sequence length="166" mass="19556">MKNIFKVNGKFNIISFITLIALPIVGGLLVATITKDSFIIYKSLIKSPFFPPGWIFGVMWTILYILIGFASYRVFMRLKEEKKSYFELSAYFIQLILNFLWPIIFFKFRLYGLAVIEIVILIIFIIITTIKFFKIDKLSGVLFIPYLIWTFYATYLNVVIWILNEM</sequence>
<evidence type="ECO:0000313" key="7">
    <source>
        <dbReference type="EMBL" id="MBP1888897.1"/>
    </source>
</evidence>
<dbReference type="RefSeq" id="WP_209795615.1">
    <property type="nucleotide sequence ID" value="NZ_JAGGJZ010000001.1"/>
</dbReference>
<dbReference type="PANTHER" id="PTHR10057:SF0">
    <property type="entry name" value="TRANSLOCATOR PROTEIN"/>
    <property type="match status" value="1"/>
</dbReference>
<proteinExistence type="inferred from homology"/>
<name>A0ABS4EY31_9CLOT</name>
<keyword evidence="8" id="KW-1185">Reference proteome</keyword>
<evidence type="ECO:0000256" key="1">
    <source>
        <dbReference type="ARBA" id="ARBA00004141"/>
    </source>
</evidence>
<feature type="transmembrane region" description="Helical" evidence="6">
    <location>
        <begin position="110"/>
        <end position="130"/>
    </location>
</feature>
<keyword evidence="3 6" id="KW-0812">Transmembrane</keyword>
<dbReference type="CDD" id="cd15904">
    <property type="entry name" value="TSPO_MBR"/>
    <property type="match status" value="1"/>
</dbReference>
<organism evidence="7 8">
    <name type="scientific">Clostridium moniliforme</name>
    <dbReference type="NCBI Taxonomy" id="39489"/>
    <lineage>
        <taxon>Bacteria</taxon>
        <taxon>Bacillati</taxon>
        <taxon>Bacillota</taxon>
        <taxon>Clostridia</taxon>
        <taxon>Eubacteriales</taxon>
        <taxon>Clostridiaceae</taxon>
        <taxon>Clostridium</taxon>
    </lineage>
</organism>
<gene>
    <name evidence="7" type="ORF">J2Z53_000476</name>
</gene>
<feature type="transmembrane region" description="Helical" evidence="6">
    <location>
        <begin position="84"/>
        <end position="104"/>
    </location>
</feature>
<reference evidence="7 8" key="1">
    <citation type="submission" date="2021-03" db="EMBL/GenBank/DDBJ databases">
        <title>Genomic Encyclopedia of Type Strains, Phase IV (KMG-IV): sequencing the most valuable type-strain genomes for metagenomic binning, comparative biology and taxonomic classification.</title>
        <authorList>
            <person name="Goeker M."/>
        </authorList>
    </citation>
    <scope>NUCLEOTIDE SEQUENCE [LARGE SCALE GENOMIC DNA]</scope>
    <source>
        <strain evidence="7 8">DSM 3984</strain>
    </source>
</reference>
<evidence type="ECO:0000256" key="4">
    <source>
        <dbReference type="ARBA" id="ARBA00022989"/>
    </source>
</evidence>
<dbReference type="InterPro" id="IPR004307">
    <property type="entry name" value="TspO_MBR"/>
</dbReference>
<dbReference type="EMBL" id="JAGGJZ010000001">
    <property type="protein sequence ID" value="MBP1888897.1"/>
    <property type="molecule type" value="Genomic_DNA"/>
</dbReference>
<dbReference type="InterPro" id="IPR038330">
    <property type="entry name" value="TspO/MBR-related_sf"/>
</dbReference>
<dbReference type="Pfam" id="PF03073">
    <property type="entry name" value="TspO_MBR"/>
    <property type="match status" value="1"/>
</dbReference>
<evidence type="ECO:0000313" key="8">
    <source>
        <dbReference type="Proteomes" id="UP000783390"/>
    </source>
</evidence>
<evidence type="ECO:0000256" key="6">
    <source>
        <dbReference type="SAM" id="Phobius"/>
    </source>
</evidence>
<evidence type="ECO:0000256" key="5">
    <source>
        <dbReference type="ARBA" id="ARBA00023136"/>
    </source>
</evidence>
<feature type="transmembrane region" description="Helical" evidence="6">
    <location>
        <begin position="142"/>
        <end position="163"/>
    </location>
</feature>
<evidence type="ECO:0000256" key="3">
    <source>
        <dbReference type="ARBA" id="ARBA00022692"/>
    </source>
</evidence>
<dbReference type="Proteomes" id="UP000783390">
    <property type="component" value="Unassembled WGS sequence"/>
</dbReference>
<feature type="transmembrane region" description="Helical" evidence="6">
    <location>
        <begin position="53"/>
        <end position="72"/>
    </location>
</feature>
<dbReference type="PANTHER" id="PTHR10057">
    <property type="entry name" value="PERIPHERAL-TYPE BENZODIAZEPINE RECEPTOR"/>
    <property type="match status" value="1"/>
</dbReference>
<feature type="transmembrane region" description="Helical" evidence="6">
    <location>
        <begin position="12"/>
        <end position="33"/>
    </location>
</feature>
<keyword evidence="4 6" id="KW-1133">Transmembrane helix</keyword>
<evidence type="ECO:0000256" key="2">
    <source>
        <dbReference type="ARBA" id="ARBA00007524"/>
    </source>
</evidence>
<dbReference type="PIRSF" id="PIRSF005859">
    <property type="entry name" value="PBR"/>
    <property type="match status" value="1"/>
</dbReference>
<dbReference type="Gene3D" id="1.20.1260.100">
    <property type="entry name" value="TspO/MBR protein"/>
    <property type="match status" value="1"/>
</dbReference>
<protein>
    <submittedName>
        <fullName evidence="7">Tryptophan-rich sensory protein</fullName>
    </submittedName>
</protein>
<accession>A0ABS4EY31</accession>
<keyword evidence="5 6" id="KW-0472">Membrane</keyword>
<comment type="similarity">
    <text evidence="2">Belongs to the TspO/BZRP family.</text>
</comment>